<organism evidence="2">
    <name type="scientific">Euplotes harpa</name>
    <dbReference type="NCBI Taxonomy" id="151035"/>
    <lineage>
        <taxon>Eukaryota</taxon>
        <taxon>Sar</taxon>
        <taxon>Alveolata</taxon>
        <taxon>Ciliophora</taxon>
        <taxon>Intramacronucleata</taxon>
        <taxon>Spirotrichea</taxon>
        <taxon>Hypotrichia</taxon>
        <taxon>Euplotida</taxon>
        <taxon>Euplotidae</taxon>
        <taxon>Euplotes</taxon>
    </lineage>
</organism>
<name>A0A7S3NBW3_9SPIT</name>
<sequence>MNYREKYNIVKKFSSDTERVINVIVESMTEHFIYKYTQNNGETANFTADKNFTTPFGFKIQKRDDFASYSMIKSYSTHGYSRCISKEANEEYTEEGFYVEDKAFGLIKRIEKNGSVRYQVYENGNLVKDNLSCWERRKINKGSLCWTKYFKDPESIDSCYGVTDEKTSIQRFNPPIEFDILYEEAKYRMKILKGQNNAVFPADLLSDKGKAFYEKHKELYDEIRALKQKNFDEEEKQPEGVNRQQNTEEEKVMKARIENILEDMSFQKAKVSILKNIPKPQT</sequence>
<reference evidence="2" key="1">
    <citation type="submission" date="2021-01" db="EMBL/GenBank/DDBJ databases">
        <authorList>
            <person name="Corre E."/>
            <person name="Pelletier E."/>
            <person name="Niang G."/>
            <person name="Scheremetjew M."/>
            <person name="Finn R."/>
            <person name="Kale V."/>
            <person name="Holt S."/>
            <person name="Cochrane G."/>
            <person name="Meng A."/>
            <person name="Brown T."/>
            <person name="Cohen L."/>
        </authorList>
    </citation>
    <scope>NUCLEOTIDE SEQUENCE</scope>
    <source>
        <strain evidence="2">FSP1.4</strain>
    </source>
</reference>
<evidence type="ECO:0000256" key="1">
    <source>
        <dbReference type="SAM" id="MobiDB-lite"/>
    </source>
</evidence>
<dbReference type="AlphaFoldDB" id="A0A7S3NBW3"/>
<dbReference type="EMBL" id="HBII01021277">
    <property type="protein sequence ID" value="CAE0349920.1"/>
    <property type="molecule type" value="Transcribed_RNA"/>
</dbReference>
<feature type="region of interest" description="Disordered" evidence="1">
    <location>
        <begin position="231"/>
        <end position="250"/>
    </location>
</feature>
<gene>
    <name evidence="2" type="ORF">EHAR0213_LOCUS8833</name>
</gene>
<evidence type="ECO:0000313" key="2">
    <source>
        <dbReference type="EMBL" id="CAE0349920.1"/>
    </source>
</evidence>
<protein>
    <submittedName>
        <fullName evidence="2">Uncharacterized protein</fullName>
    </submittedName>
</protein>
<proteinExistence type="predicted"/>
<accession>A0A7S3NBW3</accession>